<feature type="domain" description="EF-hand" evidence="3">
    <location>
        <begin position="178"/>
        <end position="208"/>
    </location>
</feature>
<dbReference type="PROSITE" id="PS00018">
    <property type="entry name" value="EF_HAND_1"/>
    <property type="match status" value="1"/>
</dbReference>
<keyword evidence="2" id="KW-0732">Signal</keyword>
<feature type="chain" id="PRO_5047183004" evidence="2">
    <location>
        <begin position="26"/>
        <end position="208"/>
    </location>
</feature>
<evidence type="ECO:0000259" key="3">
    <source>
        <dbReference type="PROSITE" id="PS50222"/>
    </source>
</evidence>
<feature type="compositionally biased region" description="Basic and acidic residues" evidence="1">
    <location>
        <begin position="101"/>
        <end position="118"/>
    </location>
</feature>
<evidence type="ECO:0000256" key="2">
    <source>
        <dbReference type="SAM" id="SignalP"/>
    </source>
</evidence>
<feature type="compositionally biased region" description="Basic and acidic residues" evidence="1">
    <location>
        <begin position="126"/>
        <end position="144"/>
    </location>
</feature>
<dbReference type="Pfam" id="PF13202">
    <property type="entry name" value="EF-hand_5"/>
    <property type="match status" value="1"/>
</dbReference>
<keyword evidence="5" id="KW-1185">Reference proteome</keyword>
<feature type="domain" description="EF-hand" evidence="3">
    <location>
        <begin position="66"/>
        <end position="101"/>
    </location>
</feature>
<evidence type="ECO:0000313" key="4">
    <source>
        <dbReference type="EMBL" id="MET3587231.1"/>
    </source>
</evidence>
<dbReference type="RefSeq" id="WP_247245154.1">
    <property type="nucleotide sequence ID" value="NZ_JALJRA010000013.1"/>
</dbReference>
<evidence type="ECO:0000256" key="1">
    <source>
        <dbReference type="SAM" id="MobiDB-lite"/>
    </source>
</evidence>
<accession>A0ABV2H9K9</accession>
<dbReference type="Gene3D" id="1.10.238.10">
    <property type="entry name" value="EF-hand"/>
    <property type="match status" value="2"/>
</dbReference>
<organism evidence="4 5">
    <name type="scientific">Pseudorhizobium tarimense</name>
    <dbReference type="NCBI Taxonomy" id="1079109"/>
    <lineage>
        <taxon>Bacteria</taxon>
        <taxon>Pseudomonadati</taxon>
        <taxon>Pseudomonadota</taxon>
        <taxon>Alphaproteobacteria</taxon>
        <taxon>Hyphomicrobiales</taxon>
        <taxon>Rhizobiaceae</taxon>
        <taxon>Rhizobium/Agrobacterium group</taxon>
        <taxon>Pseudorhizobium</taxon>
    </lineage>
</organism>
<protein>
    <submittedName>
        <fullName evidence="4">Ca2+-binding EF-hand superfamily protein</fullName>
    </submittedName>
</protein>
<dbReference type="InterPro" id="IPR018247">
    <property type="entry name" value="EF_Hand_1_Ca_BS"/>
</dbReference>
<dbReference type="EMBL" id="JBEPLJ010000013">
    <property type="protein sequence ID" value="MET3587231.1"/>
    <property type="molecule type" value="Genomic_DNA"/>
</dbReference>
<feature type="region of interest" description="Disordered" evidence="1">
    <location>
        <begin position="101"/>
        <end position="151"/>
    </location>
</feature>
<dbReference type="PROSITE" id="PS50222">
    <property type="entry name" value="EF_HAND_2"/>
    <property type="match status" value="2"/>
</dbReference>
<dbReference type="InterPro" id="IPR002048">
    <property type="entry name" value="EF_hand_dom"/>
</dbReference>
<evidence type="ECO:0000313" key="5">
    <source>
        <dbReference type="Proteomes" id="UP001549031"/>
    </source>
</evidence>
<sequence>MKTRKLILASLAAALVAGTAAPSFATPGRDGPGRHGGRGSAMQELTFVRLLKTADANKDAKITKEEVSARQEALFAEVDADKDGTLIPGELRAYRESKMEDFRKERAERREERQKEMAQNDEDGGSEERPGPRGDRGERRHDGGRWGMHHGRMGAQMGGFHLVRQADTDENGQFSKAEVTAAVDKMFERMDRNGDGVISIDDMPDRPF</sequence>
<comment type="caution">
    <text evidence="4">The sequence shown here is derived from an EMBL/GenBank/DDBJ whole genome shotgun (WGS) entry which is preliminary data.</text>
</comment>
<name>A0ABV2H9K9_9HYPH</name>
<reference evidence="4 5" key="1">
    <citation type="submission" date="2024-06" db="EMBL/GenBank/DDBJ databases">
        <title>Genomic Encyclopedia of Type Strains, Phase IV (KMG-IV): sequencing the most valuable type-strain genomes for metagenomic binning, comparative biology and taxonomic classification.</title>
        <authorList>
            <person name="Goeker M."/>
        </authorList>
    </citation>
    <scope>NUCLEOTIDE SEQUENCE [LARGE SCALE GENOMIC DNA]</scope>
    <source>
        <strain evidence="4 5">DSM 105042</strain>
    </source>
</reference>
<gene>
    <name evidence="4" type="ORF">ABID21_003355</name>
</gene>
<feature type="signal peptide" evidence="2">
    <location>
        <begin position="1"/>
        <end position="25"/>
    </location>
</feature>
<dbReference type="Proteomes" id="UP001549031">
    <property type="component" value="Unassembled WGS sequence"/>
</dbReference>
<dbReference type="InterPro" id="IPR011992">
    <property type="entry name" value="EF-hand-dom_pair"/>
</dbReference>
<dbReference type="SUPFAM" id="SSF47473">
    <property type="entry name" value="EF-hand"/>
    <property type="match status" value="1"/>
</dbReference>
<proteinExistence type="predicted"/>
<feature type="region of interest" description="Disordered" evidence="1">
    <location>
        <begin position="20"/>
        <end position="41"/>
    </location>
</feature>